<dbReference type="AlphaFoldDB" id="K7SIA7"/>
<evidence type="ECO:0000256" key="1">
    <source>
        <dbReference type="ARBA" id="ARBA00004141"/>
    </source>
</evidence>
<keyword evidence="9 12" id="KW-0472">Membrane</keyword>
<dbReference type="InterPro" id="IPR003780">
    <property type="entry name" value="COX15/CtaA_fam"/>
</dbReference>
<feature type="transmembrane region" description="Helical" evidence="12">
    <location>
        <begin position="133"/>
        <end position="151"/>
    </location>
</feature>
<feature type="transmembrane region" description="Helical" evidence="12">
    <location>
        <begin position="211"/>
        <end position="233"/>
    </location>
</feature>
<dbReference type="Proteomes" id="UP000000214">
    <property type="component" value="Chromosome"/>
</dbReference>
<evidence type="ECO:0000256" key="11">
    <source>
        <dbReference type="ARBA" id="ARBA00023444"/>
    </source>
</evidence>
<keyword evidence="8" id="KW-0350">Heme biosynthesis</keyword>
<evidence type="ECO:0000256" key="12">
    <source>
        <dbReference type="SAM" id="Phobius"/>
    </source>
</evidence>
<dbReference type="GO" id="GO:0046872">
    <property type="term" value="F:metal ion binding"/>
    <property type="evidence" value="ECO:0007669"/>
    <property type="project" value="UniProtKB-KW"/>
</dbReference>
<dbReference type="GO" id="GO:0006784">
    <property type="term" value="P:heme A biosynthetic process"/>
    <property type="evidence" value="ECO:0007669"/>
    <property type="project" value="InterPro"/>
</dbReference>
<keyword evidence="10" id="KW-1015">Disulfide bond</keyword>
<feature type="transmembrane region" description="Helical" evidence="12">
    <location>
        <begin position="101"/>
        <end position="121"/>
    </location>
</feature>
<dbReference type="GeneID" id="88086650"/>
<dbReference type="GO" id="GO:0016020">
    <property type="term" value="C:membrane"/>
    <property type="evidence" value="ECO:0007669"/>
    <property type="project" value="UniProtKB-SubCell"/>
</dbReference>
<feature type="transmembrane region" description="Helical" evidence="12">
    <location>
        <begin position="272"/>
        <end position="290"/>
    </location>
</feature>
<sequence length="294" mass="30911">MTPSHSDEAAESAPIPGGVAWLFGITGVLITVTLALGSTVCATDASASCPNWPGCYVGRLTPQAHTQPVVEFVHRVISSSIGLFGLASVIVGWIHRRRNRMLLVLPLVALVCALASGVFGMMTIKWGINKFEASLDLLAALISMGAIWRAWFVARHPDSGWHMNTRTRLGLAAAGTLMAGHFLAVLVSGSGSLSRCMGWALFVRGVGDGPVAAWGLQQAVMAIGELLTVAVLVARLRHRVNAWDVLLAVLVVVVLVTGILIAAAGAQESLDVVHAVGTVLILNLVMTGTMRDAQ</sequence>
<dbReference type="KEGG" id="pbo:PACID_11810"/>
<feature type="transmembrane region" description="Helical" evidence="12">
    <location>
        <begin position="171"/>
        <end position="191"/>
    </location>
</feature>
<proteinExistence type="predicted"/>
<evidence type="ECO:0000256" key="9">
    <source>
        <dbReference type="ARBA" id="ARBA00023136"/>
    </source>
</evidence>
<keyword evidence="7" id="KW-0408">Iron</keyword>
<dbReference type="HOGENOM" id="CLU_1018267_0_0_11"/>
<name>K7SIA7_ACIA4</name>
<keyword evidence="4" id="KW-0479">Metal-binding</keyword>
<comment type="subcellular location">
    <subcellularLocation>
        <location evidence="1">Membrane</location>
        <topology evidence="1">Multi-pass membrane protein</topology>
    </subcellularLocation>
</comment>
<dbReference type="PATRIC" id="fig|1171373.8.peg.1178"/>
<feature type="transmembrane region" description="Helical" evidence="12">
    <location>
        <begin position="72"/>
        <end position="94"/>
    </location>
</feature>
<keyword evidence="5 12" id="KW-1133">Transmembrane helix</keyword>
<protein>
    <submittedName>
        <fullName evidence="13">Cytochrome oxidase assembly protein</fullName>
    </submittedName>
</protein>
<evidence type="ECO:0000256" key="7">
    <source>
        <dbReference type="ARBA" id="ARBA00023004"/>
    </source>
</evidence>
<evidence type="ECO:0000256" key="4">
    <source>
        <dbReference type="ARBA" id="ARBA00022723"/>
    </source>
</evidence>
<dbReference type="eggNOG" id="COG1612">
    <property type="taxonomic scope" value="Bacteria"/>
</dbReference>
<accession>K7SIA7</accession>
<dbReference type="PANTHER" id="PTHR35457:SF1">
    <property type="entry name" value="HEME A SYNTHASE"/>
    <property type="match status" value="1"/>
</dbReference>
<evidence type="ECO:0000256" key="8">
    <source>
        <dbReference type="ARBA" id="ARBA00023133"/>
    </source>
</evidence>
<reference evidence="13 14" key="1">
    <citation type="journal article" date="2012" name="BMC Genomics">
        <title>The genome sequence of Propionibacterium acidipropionici provides insights into its biotechnological and industrial potential.</title>
        <authorList>
            <person name="Parizzi L.P."/>
            <person name="Grassi M.C."/>
            <person name="Llerena L.A."/>
            <person name="Carazzolle M.F."/>
            <person name="Queiroz V.L."/>
            <person name="Lunardi I."/>
            <person name="Zeidler A.F."/>
            <person name="Teixeira P.J."/>
            <person name="Mieczkowski P."/>
            <person name="Rincones J."/>
            <person name="Pereira G.A."/>
        </authorList>
    </citation>
    <scope>NUCLEOTIDE SEQUENCE [LARGE SCALE GENOMIC DNA]</scope>
    <source>
        <strain evidence="14">ATCC 4875 / DSM 20272 / JCM 6432 / NBRC 12425 / NCIMB 8070</strain>
    </source>
</reference>
<organism evidence="13 14">
    <name type="scientific">Acidipropionibacterium acidipropionici (strain ATCC 4875 / DSM 20272 / JCM 6432 / NBRC 12425 / NCIMB 8070 / 4)</name>
    <name type="common">Propionibacterium acidipropionici</name>
    <dbReference type="NCBI Taxonomy" id="1171373"/>
    <lineage>
        <taxon>Bacteria</taxon>
        <taxon>Bacillati</taxon>
        <taxon>Actinomycetota</taxon>
        <taxon>Actinomycetes</taxon>
        <taxon>Propionibacteriales</taxon>
        <taxon>Propionibacteriaceae</taxon>
        <taxon>Acidipropionibacterium</taxon>
    </lineage>
</organism>
<evidence type="ECO:0000256" key="3">
    <source>
        <dbReference type="ARBA" id="ARBA00022692"/>
    </source>
</evidence>
<dbReference type="Pfam" id="PF02628">
    <property type="entry name" value="COX15-CtaA"/>
    <property type="match status" value="1"/>
</dbReference>
<dbReference type="PANTHER" id="PTHR35457">
    <property type="entry name" value="HEME A SYNTHASE"/>
    <property type="match status" value="1"/>
</dbReference>
<dbReference type="STRING" id="1171373.PACID_11810"/>
<evidence type="ECO:0000313" key="14">
    <source>
        <dbReference type="Proteomes" id="UP000000214"/>
    </source>
</evidence>
<evidence type="ECO:0000313" key="13">
    <source>
        <dbReference type="EMBL" id="AFV89005.1"/>
    </source>
</evidence>
<comment type="pathway">
    <text evidence="11">Porphyrin-containing compound metabolism.</text>
</comment>
<evidence type="ECO:0000256" key="10">
    <source>
        <dbReference type="ARBA" id="ARBA00023157"/>
    </source>
</evidence>
<dbReference type="RefSeq" id="WP_015069913.1">
    <property type="nucleotide sequence ID" value="NC_019395.1"/>
</dbReference>
<dbReference type="EMBL" id="CP003493">
    <property type="protein sequence ID" value="AFV89005.1"/>
    <property type="molecule type" value="Genomic_DNA"/>
</dbReference>
<feature type="transmembrane region" description="Helical" evidence="12">
    <location>
        <begin position="245"/>
        <end position="266"/>
    </location>
</feature>
<evidence type="ECO:0000256" key="2">
    <source>
        <dbReference type="ARBA" id="ARBA00022475"/>
    </source>
</evidence>
<keyword evidence="2" id="KW-1003">Cell membrane</keyword>
<gene>
    <name evidence="13" type="ordered locus">PACID_11810</name>
</gene>
<evidence type="ECO:0000256" key="5">
    <source>
        <dbReference type="ARBA" id="ARBA00022989"/>
    </source>
</evidence>
<evidence type="ECO:0000256" key="6">
    <source>
        <dbReference type="ARBA" id="ARBA00023002"/>
    </source>
</evidence>
<dbReference type="InterPro" id="IPR050450">
    <property type="entry name" value="COX15/CtaA_HemeA_synthase"/>
</dbReference>
<keyword evidence="3 12" id="KW-0812">Transmembrane</keyword>
<dbReference type="GO" id="GO:0016491">
    <property type="term" value="F:oxidoreductase activity"/>
    <property type="evidence" value="ECO:0007669"/>
    <property type="project" value="UniProtKB-KW"/>
</dbReference>
<keyword evidence="6" id="KW-0560">Oxidoreductase</keyword>